<name>X1T6C9_9ZZZZ</name>
<proteinExistence type="predicted"/>
<evidence type="ECO:0000256" key="1">
    <source>
        <dbReference type="SAM" id="Phobius"/>
    </source>
</evidence>
<reference evidence="2" key="1">
    <citation type="journal article" date="2014" name="Front. Microbiol.">
        <title>High frequency of phylogenetically diverse reductive dehalogenase-homologous genes in deep subseafloor sedimentary metagenomes.</title>
        <authorList>
            <person name="Kawai M."/>
            <person name="Futagami T."/>
            <person name="Toyoda A."/>
            <person name="Takaki Y."/>
            <person name="Nishi S."/>
            <person name="Hori S."/>
            <person name="Arai W."/>
            <person name="Tsubouchi T."/>
            <person name="Morono Y."/>
            <person name="Uchiyama I."/>
            <person name="Ito T."/>
            <person name="Fujiyama A."/>
            <person name="Inagaki F."/>
            <person name="Takami H."/>
        </authorList>
    </citation>
    <scope>NUCLEOTIDE SEQUENCE</scope>
    <source>
        <strain evidence="2">Expedition CK06-06</strain>
    </source>
</reference>
<evidence type="ECO:0000313" key="2">
    <source>
        <dbReference type="EMBL" id="GAI75549.1"/>
    </source>
</evidence>
<protein>
    <submittedName>
        <fullName evidence="2">Uncharacterized protein</fullName>
    </submittedName>
</protein>
<dbReference type="EMBL" id="BARW01007738">
    <property type="protein sequence ID" value="GAI75549.1"/>
    <property type="molecule type" value="Genomic_DNA"/>
</dbReference>
<keyword evidence="1" id="KW-0472">Membrane</keyword>
<dbReference type="AlphaFoldDB" id="X1T6C9"/>
<comment type="caution">
    <text evidence="2">The sequence shown here is derived from an EMBL/GenBank/DDBJ whole genome shotgun (WGS) entry which is preliminary data.</text>
</comment>
<gene>
    <name evidence="2" type="ORF">S12H4_16032</name>
</gene>
<keyword evidence="1" id="KW-1133">Transmembrane helix</keyword>
<feature type="transmembrane region" description="Helical" evidence="1">
    <location>
        <begin position="14"/>
        <end position="37"/>
    </location>
</feature>
<keyword evidence="1" id="KW-0812">Transmembrane</keyword>
<accession>X1T6C9</accession>
<sequence length="46" mass="5181">MNQFQVTIRENTPVFGLGILIVKSVGKIAIIFLLGFCETTITIERR</sequence>
<organism evidence="2">
    <name type="scientific">marine sediment metagenome</name>
    <dbReference type="NCBI Taxonomy" id="412755"/>
    <lineage>
        <taxon>unclassified sequences</taxon>
        <taxon>metagenomes</taxon>
        <taxon>ecological metagenomes</taxon>
    </lineage>
</organism>